<comment type="caution">
    <text evidence="1">The sequence shown here is derived from an EMBL/GenBank/DDBJ whole genome shotgun (WGS) entry which is preliminary data.</text>
</comment>
<evidence type="ECO:0000313" key="1">
    <source>
        <dbReference type="EMBL" id="GBP38135.1"/>
    </source>
</evidence>
<gene>
    <name evidence="1" type="ORF">EVAR_80419_1</name>
</gene>
<organism evidence="1 2">
    <name type="scientific">Eumeta variegata</name>
    <name type="common">Bagworm moth</name>
    <name type="synonym">Eumeta japonica</name>
    <dbReference type="NCBI Taxonomy" id="151549"/>
    <lineage>
        <taxon>Eukaryota</taxon>
        <taxon>Metazoa</taxon>
        <taxon>Ecdysozoa</taxon>
        <taxon>Arthropoda</taxon>
        <taxon>Hexapoda</taxon>
        <taxon>Insecta</taxon>
        <taxon>Pterygota</taxon>
        <taxon>Neoptera</taxon>
        <taxon>Endopterygota</taxon>
        <taxon>Lepidoptera</taxon>
        <taxon>Glossata</taxon>
        <taxon>Ditrysia</taxon>
        <taxon>Tineoidea</taxon>
        <taxon>Psychidae</taxon>
        <taxon>Oiketicinae</taxon>
        <taxon>Eumeta</taxon>
    </lineage>
</organism>
<proteinExistence type="predicted"/>
<dbReference type="Proteomes" id="UP000299102">
    <property type="component" value="Unassembled WGS sequence"/>
</dbReference>
<dbReference type="EMBL" id="BGZK01000344">
    <property type="protein sequence ID" value="GBP38135.1"/>
    <property type="molecule type" value="Genomic_DNA"/>
</dbReference>
<protein>
    <submittedName>
        <fullName evidence="1">Uncharacterized protein</fullName>
    </submittedName>
</protein>
<name>A0A4C1VK82_EUMVA</name>
<accession>A0A4C1VK82</accession>
<sequence>MRLGSTKYNFESQIRGAAIRRRFSREAEISHYLVTVLTRAERISPNIRAPRARRRPHPAPLCAQVGHSHVTHRRKGTILNVFDNAIVENCY</sequence>
<keyword evidence="2" id="KW-1185">Reference proteome</keyword>
<dbReference type="AlphaFoldDB" id="A0A4C1VK82"/>
<reference evidence="1 2" key="1">
    <citation type="journal article" date="2019" name="Commun. Biol.">
        <title>The bagworm genome reveals a unique fibroin gene that provides high tensile strength.</title>
        <authorList>
            <person name="Kono N."/>
            <person name="Nakamura H."/>
            <person name="Ohtoshi R."/>
            <person name="Tomita M."/>
            <person name="Numata K."/>
            <person name="Arakawa K."/>
        </authorList>
    </citation>
    <scope>NUCLEOTIDE SEQUENCE [LARGE SCALE GENOMIC DNA]</scope>
</reference>
<evidence type="ECO:0000313" key="2">
    <source>
        <dbReference type="Proteomes" id="UP000299102"/>
    </source>
</evidence>